<protein>
    <recommendedName>
        <fullName evidence="8 9">Elongation factor P</fullName>
        <shortName evidence="8">EF-P</shortName>
    </recommendedName>
</protein>
<dbReference type="Pfam" id="PF09285">
    <property type="entry name" value="Elong-fact-P_C"/>
    <property type="match status" value="1"/>
</dbReference>
<evidence type="ECO:0000256" key="4">
    <source>
        <dbReference type="ARBA" id="ARBA00022490"/>
    </source>
</evidence>
<dbReference type="EMBL" id="CP001684">
    <property type="protein sequence ID" value="ACV21843.1"/>
    <property type="molecule type" value="Genomic_DNA"/>
</dbReference>
<comment type="function">
    <text evidence="7 8">Involved in peptide bond synthesis. Stimulates efficient translation and peptide-bond synthesis on native or reconstituted 70S ribosomes in vitro. Probably functions indirectly by altering the affinity of the ribosome for aminoacyl-tRNA, thus increasing their reactivity as acceptors for peptidyl transferase.</text>
</comment>
<dbReference type="SUPFAM" id="SSF50104">
    <property type="entry name" value="Translation proteins SH3-like domain"/>
    <property type="match status" value="1"/>
</dbReference>
<dbReference type="SUPFAM" id="SSF50249">
    <property type="entry name" value="Nucleic acid-binding proteins"/>
    <property type="match status" value="2"/>
</dbReference>
<comment type="subcellular location">
    <subcellularLocation>
        <location evidence="1 8">Cytoplasm</location>
    </subcellularLocation>
</comment>
<evidence type="ECO:0000313" key="14">
    <source>
        <dbReference type="Proteomes" id="UP000002026"/>
    </source>
</evidence>
<dbReference type="Pfam" id="PF08207">
    <property type="entry name" value="EFP_N"/>
    <property type="match status" value="1"/>
</dbReference>
<dbReference type="UniPathway" id="UPA00345"/>
<dbReference type="SMART" id="SM01185">
    <property type="entry name" value="EFP"/>
    <property type="match status" value="1"/>
</dbReference>
<feature type="domain" description="Translation elongation factor P/YeiP central" evidence="12">
    <location>
        <begin position="69"/>
        <end position="123"/>
    </location>
</feature>
<dbReference type="GO" id="GO:0003746">
    <property type="term" value="F:translation elongation factor activity"/>
    <property type="evidence" value="ECO:0007669"/>
    <property type="project" value="UniProtKB-UniRule"/>
</dbReference>
<dbReference type="InterPro" id="IPR012340">
    <property type="entry name" value="NA-bd_OB-fold"/>
</dbReference>
<evidence type="ECO:0000256" key="10">
    <source>
        <dbReference type="RuleBase" id="RU004389"/>
    </source>
</evidence>
<evidence type="ECO:0000313" key="13">
    <source>
        <dbReference type="EMBL" id="ACV21843.1"/>
    </source>
</evidence>
<dbReference type="Proteomes" id="UP000002026">
    <property type="component" value="Chromosome"/>
</dbReference>
<dbReference type="InterPro" id="IPR013852">
    <property type="entry name" value="Transl_elong_P/YeiP_CS"/>
</dbReference>
<dbReference type="HOGENOM" id="CLU_074944_0_1_11"/>
<dbReference type="PROSITE" id="PS01275">
    <property type="entry name" value="EFP"/>
    <property type="match status" value="1"/>
</dbReference>
<dbReference type="PANTHER" id="PTHR30053:SF12">
    <property type="entry name" value="ELONGATION FACTOR P (EF-P) FAMILY PROTEIN"/>
    <property type="match status" value="1"/>
</dbReference>
<name>C7N4K8_SLAHD</name>
<evidence type="ECO:0000256" key="2">
    <source>
        <dbReference type="ARBA" id="ARBA00004815"/>
    </source>
</evidence>
<dbReference type="PANTHER" id="PTHR30053">
    <property type="entry name" value="ELONGATION FACTOR P"/>
    <property type="match status" value="1"/>
</dbReference>
<evidence type="ECO:0000256" key="1">
    <source>
        <dbReference type="ARBA" id="ARBA00004496"/>
    </source>
</evidence>
<dbReference type="InterPro" id="IPR008991">
    <property type="entry name" value="Translation_prot_SH3-like_sf"/>
</dbReference>
<reference evidence="13 14" key="1">
    <citation type="journal article" date="2009" name="Stand. Genomic Sci.">
        <title>Complete genome sequence of Slackia heliotrinireducens type strain (RHS 1).</title>
        <authorList>
            <person name="Pukall R."/>
            <person name="Lapidus A."/>
            <person name="Nolan M."/>
            <person name="Copeland A."/>
            <person name="Glavina Del Rio T."/>
            <person name="Lucas S."/>
            <person name="Chen F."/>
            <person name="Tice H."/>
            <person name="Cheng J.F."/>
            <person name="Chertkov O."/>
            <person name="Bruce D."/>
            <person name="Goodwin L."/>
            <person name="Kuske C."/>
            <person name="Brettin T."/>
            <person name="Detter J.C."/>
            <person name="Han C."/>
            <person name="Pitluck S."/>
            <person name="Pati A."/>
            <person name="Mavrommatis K."/>
            <person name="Ivanova N."/>
            <person name="Ovchinnikova G."/>
            <person name="Chen A."/>
            <person name="Palaniappan K."/>
            <person name="Schneider S."/>
            <person name="Rohde M."/>
            <person name="Chain P."/>
            <person name="D'haeseleer P."/>
            <person name="Goker M."/>
            <person name="Bristow J."/>
            <person name="Eisen J.A."/>
            <person name="Markowitz V."/>
            <person name="Kyrpides N.C."/>
            <person name="Klenk H.P."/>
            <person name="Hugenholtz P."/>
        </authorList>
    </citation>
    <scope>NUCLEOTIDE SEQUENCE [LARGE SCALE GENOMIC DNA]</scope>
    <source>
        <strain evidence="14">ATCC 29202 / DSM 20476 / NCTC 11029 / RHS 1</strain>
    </source>
</reference>
<keyword evidence="5 8" id="KW-0251">Elongation factor</keyword>
<dbReference type="Gene3D" id="2.30.30.30">
    <property type="match status" value="1"/>
</dbReference>
<dbReference type="Gene3D" id="2.40.50.140">
    <property type="entry name" value="Nucleic acid-binding proteins"/>
    <property type="match status" value="2"/>
</dbReference>
<dbReference type="RefSeq" id="WP_012797947.1">
    <property type="nucleotide sequence ID" value="NC_013165.1"/>
</dbReference>
<evidence type="ECO:0000256" key="7">
    <source>
        <dbReference type="ARBA" id="ARBA00025469"/>
    </source>
</evidence>
<evidence type="ECO:0000259" key="11">
    <source>
        <dbReference type="SMART" id="SM00841"/>
    </source>
</evidence>
<dbReference type="KEGG" id="shi:Shel_07870"/>
<evidence type="ECO:0000256" key="3">
    <source>
        <dbReference type="ARBA" id="ARBA00009479"/>
    </source>
</evidence>
<organism evidence="13 14">
    <name type="scientific">Slackia heliotrinireducens (strain ATCC 29202 / DSM 20476 / NCTC 11029 / RHS 1)</name>
    <name type="common">Peptococcus heliotrinreducens</name>
    <dbReference type="NCBI Taxonomy" id="471855"/>
    <lineage>
        <taxon>Bacteria</taxon>
        <taxon>Bacillati</taxon>
        <taxon>Actinomycetota</taxon>
        <taxon>Coriobacteriia</taxon>
        <taxon>Eggerthellales</taxon>
        <taxon>Eggerthellaceae</taxon>
        <taxon>Slackia</taxon>
    </lineage>
</organism>
<dbReference type="HAMAP" id="MF_00141">
    <property type="entry name" value="EF_P"/>
    <property type="match status" value="1"/>
</dbReference>
<dbReference type="Pfam" id="PF01132">
    <property type="entry name" value="EFP"/>
    <property type="match status" value="1"/>
</dbReference>
<dbReference type="NCBIfam" id="NF001810">
    <property type="entry name" value="PRK00529.1"/>
    <property type="match status" value="1"/>
</dbReference>
<evidence type="ECO:0000259" key="12">
    <source>
        <dbReference type="SMART" id="SM01185"/>
    </source>
</evidence>
<dbReference type="GO" id="GO:0043043">
    <property type="term" value="P:peptide biosynthetic process"/>
    <property type="evidence" value="ECO:0007669"/>
    <property type="project" value="InterPro"/>
</dbReference>
<dbReference type="InterPro" id="IPR013185">
    <property type="entry name" value="Transl_elong_KOW-like"/>
</dbReference>
<keyword evidence="14" id="KW-1185">Reference proteome</keyword>
<keyword evidence="4 8" id="KW-0963">Cytoplasm</keyword>
<dbReference type="InterPro" id="IPR001059">
    <property type="entry name" value="Transl_elong_P/YeiP_cen"/>
</dbReference>
<dbReference type="PIRSF" id="PIRSF005901">
    <property type="entry name" value="EF-P"/>
    <property type="match status" value="1"/>
</dbReference>
<evidence type="ECO:0000256" key="5">
    <source>
        <dbReference type="ARBA" id="ARBA00022768"/>
    </source>
</evidence>
<dbReference type="GO" id="GO:0005829">
    <property type="term" value="C:cytosol"/>
    <property type="evidence" value="ECO:0007669"/>
    <property type="project" value="UniProtKB-ARBA"/>
</dbReference>
<dbReference type="InterPro" id="IPR015365">
    <property type="entry name" value="Elong-fact-P_C"/>
</dbReference>
<evidence type="ECO:0000256" key="8">
    <source>
        <dbReference type="HAMAP-Rule" id="MF_00141"/>
    </source>
</evidence>
<keyword evidence="6 8" id="KW-0648">Protein biosynthesis</keyword>
<dbReference type="FunFam" id="2.40.50.140:FF:000009">
    <property type="entry name" value="Elongation factor P"/>
    <property type="match status" value="1"/>
</dbReference>
<accession>C7N4K8</accession>
<evidence type="ECO:0000256" key="6">
    <source>
        <dbReference type="ARBA" id="ARBA00022917"/>
    </source>
</evidence>
<dbReference type="FunFam" id="2.30.30.30:FF:000003">
    <property type="entry name" value="Elongation factor P"/>
    <property type="match status" value="1"/>
</dbReference>
<gene>
    <name evidence="8" type="primary">efp</name>
    <name evidence="13" type="ordered locus">Shel_07870</name>
</gene>
<dbReference type="CDD" id="cd04470">
    <property type="entry name" value="S1_EF-P_repeat_1"/>
    <property type="match status" value="1"/>
</dbReference>
<dbReference type="AlphaFoldDB" id="C7N4K8"/>
<dbReference type="NCBIfam" id="TIGR00038">
    <property type="entry name" value="efp"/>
    <property type="match status" value="1"/>
</dbReference>
<dbReference type="SMART" id="SM00841">
    <property type="entry name" value="Elong-fact-P_C"/>
    <property type="match status" value="1"/>
</dbReference>
<dbReference type="eggNOG" id="COG0231">
    <property type="taxonomic scope" value="Bacteria"/>
</dbReference>
<sequence>MATISTTDFKTGMCILYKNKKCTVIEYQHVKPGKGPAFVRMKVRDLSTGRVLTDTVRPETKFETVMLQQQKMQYLYNDGTDFYFMDPDTYEQVSLEADHVGETAQWLKENDEVTLSYADGELMGVEPQMFVELEVTMTEPGFKGDTVQGSTKPATLETGAEVKVPMYIEIGERVQIDTRDGRFVKRV</sequence>
<comment type="similarity">
    <text evidence="3 8 10">Belongs to the elongation factor P family.</text>
</comment>
<dbReference type="InterPro" id="IPR020599">
    <property type="entry name" value="Transl_elong_fac_P/YeiP"/>
</dbReference>
<dbReference type="FunFam" id="2.40.50.140:FF:000004">
    <property type="entry name" value="Elongation factor P"/>
    <property type="match status" value="1"/>
</dbReference>
<comment type="pathway">
    <text evidence="2 8">Protein biosynthesis; polypeptide chain elongation.</text>
</comment>
<dbReference type="InterPro" id="IPR011768">
    <property type="entry name" value="Transl_elongation_fac_P"/>
</dbReference>
<proteinExistence type="inferred from homology"/>
<dbReference type="CDD" id="cd05794">
    <property type="entry name" value="S1_EF-P_repeat_2"/>
    <property type="match status" value="1"/>
</dbReference>
<dbReference type="InterPro" id="IPR014722">
    <property type="entry name" value="Rib_uL2_dom2"/>
</dbReference>
<feature type="domain" description="Elongation factor P C-terminal" evidence="11">
    <location>
        <begin position="131"/>
        <end position="186"/>
    </location>
</feature>
<dbReference type="STRING" id="471855.Shel_07870"/>
<evidence type="ECO:0000256" key="9">
    <source>
        <dbReference type="NCBIfam" id="TIGR00038"/>
    </source>
</evidence>